<gene>
    <name evidence="2" type="ORF">QBC47DRAFT_210729</name>
</gene>
<dbReference type="AlphaFoldDB" id="A0AAJ0BBC5"/>
<comment type="caution">
    <text evidence="2">The sequence shown here is derived from an EMBL/GenBank/DDBJ whole genome shotgun (WGS) entry which is preliminary data.</text>
</comment>
<reference evidence="2" key="1">
    <citation type="submission" date="2023-06" db="EMBL/GenBank/DDBJ databases">
        <title>Genome-scale phylogeny and comparative genomics of the fungal order Sordariales.</title>
        <authorList>
            <consortium name="Lawrence Berkeley National Laboratory"/>
            <person name="Hensen N."/>
            <person name="Bonometti L."/>
            <person name="Westerberg I."/>
            <person name="Brannstrom I.O."/>
            <person name="Guillou S."/>
            <person name="Cros-Aarteil S."/>
            <person name="Calhoun S."/>
            <person name="Haridas S."/>
            <person name="Kuo A."/>
            <person name="Mondo S."/>
            <person name="Pangilinan J."/>
            <person name="Riley R."/>
            <person name="Labutti K."/>
            <person name="Andreopoulos B."/>
            <person name="Lipzen A."/>
            <person name="Chen C."/>
            <person name="Yanf M."/>
            <person name="Daum C."/>
            <person name="Ng V."/>
            <person name="Clum A."/>
            <person name="Steindorff A."/>
            <person name="Ohm R."/>
            <person name="Martin F."/>
            <person name="Silar P."/>
            <person name="Natvig D."/>
            <person name="Lalanne C."/>
            <person name="Gautier V."/>
            <person name="Ament-Velasquez S.L."/>
            <person name="Kruys A."/>
            <person name="Hutchinson M.I."/>
            <person name="Powell A.J."/>
            <person name="Barry K."/>
            <person name="Miller A.N."/>
            <person name="Grigoriev I.V."/>
            <person name="Debuchy R."/>
            <person name="Gladieux P."/>
            <person name="Thoren M.H."/>
            <person name="Johannesson H."/>
        </authorList>
    </citation>
    <scope>NUCLEOTIDE SEQUENCE</scope>
    <source>
        <strain evidence="2">PSN4</strain>
    </source>
</reference>
<evidence type="ECO:0000313" key="2">
    <source>
        <dbReference type="EMBL" id="KAK1755153.1"/>
    </source>
</evidence>
<dbReference type="Proteomes" id="UP001239445">
    <property type="component" value="Unassembled WGS sequence"/>
</dbReference>
<keyword evidence="3" id="KW-1185">Reference proteome</keyword>
<name>A0AAJ0BBC5_9PEZI</name>
<proteinExistence type="predicted"/>
<protein>
    <submittedName>
        <fullName evidence="2">Uncharacterized protein</fullName>
    </submittedName>
</protein>
<dbReference type="EMBL" id="MU839834">
    <property type="protein sequence ID" value="KAK1755153.1"/>
    <property type="molecule type" value="Genomic_DNA"/>
</dbReference>
<organism evidence="2 3">
    <name type="scientific">Echria macrotheca</name>
    <dbReference type="NCBI Taxonomy" id="438768"/>
    <lineage>
        <taxon>Eukaryota</taxon>
        <taxon>Fungi</taxon>
        <taxon>Dikarya</taxon>
        <taxon>Ascomycota</taxon>
        <taxon>Pezizomycotina</taxon>
        <taxon>Sordariomycetes</taxon>
        <taxon>Sordariomycetidae</taxon>
        <taxon>Sordariales</taxon>
        <taxon>Schizotheciaceae</taxon>
        <taxon>Echria</taxon>
    </lineage>
</organism>
<evidence type="ECO:0000256" key="1">
    <source>
        <dbReference type="SAM" id="MobiDB-lite"/>
    </source>
</evidence>
<feature type="region of interest" description="Disordered" evidence="1">
    <location>
        <begin position="18"/>
        <end position="71"/>
    </location>
</feature>
<accession>A0AAJ0BBC5</accession>
<sequence length="214" mass="23375">MQTKLRYHAGHLGIFPRPLQTRPHLGATGSTITQGFRSPKHFGSRRTFGGSLRNTQSRGWSESEGLLSAPGGRGRAGGCLRPLRCACHDRKTSPASLMPLANGRRLSLVGAIKSLWCPSGHSRQDTAGVARRRGLGNGAFLLITSRFGEAPERKYFRGILGCPCVLKPERRIKPGLTKARKASSVRRPGMCRERRVRTAEEMVSNAEGFDKVAT</sequence>
<evidence type="ECO:0000313" key="3">
    <source>
        <dbReference type="Proteomes" id="UP001239445"/>
    </source>
</evidence>